<evidence type="ECO:0000313" key="4">
    <source>
        <dbReference type="EMBL" id="ARF10936.1"/>
    </source>
</evidence>
<dbReference type="InterPro" id="IPR005576">
    <property type="entry name" value="Rpb7-like_N"/>
</dbReference>
<evidence type="ECO:0000259" key="3">
    <source>
        <dbReference type="Pfam" id="PF03876"/>
    </source>
</evidence>
<protein>
    <submittedName>
        <fullName evidence="4">DNA-directed RNA polymerase II subunit 7</fullName>
    </submittedName>
</protein>
<keyword evidence="2" id="KW-0804">Transcription</keyword>
<dbReference type="Gene3D" id="3.30.1490.120">
    <property type="entry name" value="RNA polymerase Rpb7-like, N-terminal domain"/>
    <property type="match status" value="1"/>
</dbReference>
<dbReference type="EMBL" id="KY684105">
    <property type="protein sequence ID" value="ARF10936.1"/>
    <property type="molecule type" value="Genomic_DNA"/>
</dbReference>
<dbReference type="SUPFAM" id="SSF88798">
    <property type="entry name" value="N-terminal, heterodimerisation domain of RBP7 (RpoE)"/>
    <property type="match status" value="1"/>
</dbReference>
<evidence type="ECO:0000256" key="2">
    <source>
        <dbReference type="ARBA" id="ARBA00023163"/>
    </source>
</evidence>
<organism evidence="4">
    <name type="scientific">Hokovirus HKV1</name>
    <dbReference type="NCBI Taxonomy" id="1977638"/>
    <lineage>
        <taxon>Viruses</taxon>
        <taxon>Varidnaviria</taxon>
        <taxon>Bamfordvirae</taxon>
        <taxon>Nucleocytoviricota</taxon>
        <taxon>Megaviricetes</taxon>
        <taxon>Imitervirales</taxon>
        <taxon>Mimiviridae</taxon>
        <taxon>Klosneuvirinae</taxon>
        <taxon>Hokovirus</taxon>
    </lineage>
</organism>
<reference evidence="4" key="1">
    <citation type="journal article" date="2017" name="Science">
        <title>Giant viruses with an expanded complement of translation system components.</title>
        <authorList>
            <person name="Schulz F."/>
            <person name="Yutin N."/>
            <person name="Ivanova N.N."/>
            <person name="Ortega D.R."/>
            <person name="Lee T.K."/>
            <person name="Vierheilig J."/>
            <person name="Daims H."/>
            <person name="Horn M."/>
            <person name="Wagner M."/>
            <person name="Jensen G.J."/>
            <person name="Kyrpides N.C."/>
            <person name="Koonin E.V."/>
            <person name="Woyke T."/>
        </authorList>
    </citation>
    <scope>NUCLEOTIDE SEQUENCE</scope>
    <source>
        <strain evidence="4">HKV1</strain>
    </source>
</reference>
<name>A0A1V0SGT2_9VIRU</name>
<sequence length="198" mass="23072">MNITSPYISTVLYFSVMLKPDQMNENIYNNLKENIITQYKSKCYKNYGYIIDIIKIIDKSDGTCDINNTESGANFNIMASVILCKPLNDTFILCQLENITKVLIMAKNGPINVIIIPDRMHNNFIFQGNELKYKYNDKQYKPVVKDDIVKIKVEQTKIVNNAENITIMGYLYDMATENEIQMFYDEYYKATNFLKLVK</sequence>
<accession>A0A1V0SGT2</accession>
<proteinExistence type="predicted"/>
<gene>
    <name evidence="4" type="ORF">Hokovirus_3_209</name>
</gene>
<feature type="domain" description="RNA polymerase Rpb7-like N-terminal" evidence="3">
    <location>
        <begin position="16"/>
        <end position="62"/>
    </location>
</feature>
<dbReference type="GO" id="GO:0000428">
    <property type="term" value="C:DNA-directed RNA polymerase complex"/>
    <property type="evidence" value="ECO:0007669"/>
    <property type="project" value="UniProtKB-KW"/>
</dbReference>
<evidence type="ECO:0000256" key="1">
    <source>
        <dbReference type="ARBA" id="ARBA00022478"/>
    </source>
</evidence>
<dbReference type="GO" id="GO:0006351">
    <property type="term" value="P:DNA-templated transcription"/>
    <property type="evidence" value="ECO:0007669"/>
    <property type="project" value="InterPro"/>
</dbReference>
<keyword evidence="1 4" id="KW-0240">DNA-directed RNA polymerase</keyword>
<dbReference type="Pfam" id="PF03876">
    <property type="entry name" value="SHS2_Rpb7-N"/>
    <property type="match status" value="1"/>
</dbReference>
<dbReference type="InterPro" id="IPR036898">
    <property type="entry name" value="RNA_pol_Rpb7-like_N_sf"/>
</dbReference>